<dbReference type="SUPFAM" id="SSF52402">
    <property type="entry name" value="Adenine nucleotide alpha hydrolases-like"/>
    <property type="match status" value="1"/>
</dbReference>
<proteinExistence type="predicted"/>
<evidence type="ECO:0000259" key="1">
    <source>
        <dbReference type="Pfam" id="PF00582"/>
    </source>
</evidence>
<feature type="domain" description="UspA" evidence="1">
    <location>
        <begin position="55"/>
        <end position="212"/>
    </location>
</feature>
<evidence type="ECO:0000313" key="3">
    <source>
        <dbReference type="Proteomes" id="UP000274822"/>
    </source>
</evidence>
<sequence length="219" mass="24270">SVAARALRYQVVAIPPVHSSAIHFRSPYLKFLRPDLTYHIPNHHPTITTKETHIMSRKVFIAYDHSKTSEYAVTWVLDHNVLLPTDHIIVANIVDEEPTRLYDSLTIQAAAASAGEWLAEDYKLRVAALEKDAKGILTSVAALIKAKGVGFNVEAIMLQGNVKEQIINYTESHGVDIIIIGSRGLSFFKRTLLGSVSDHVVHHSKASVLLVRAPEEAKH</sequence>
<dbReference type="CDD" id="cd23659">
    <property type="entry name" value="USP_At3g01520-like"/>
    <property type="match status" value="1"/>
</dbReference>
<name>A0A433R029_9FUNG</name>
<organism evidence="2 3">
    <name type="scientific">Jimgerdemannia flammicorona</name>
    <dbReference type="NCBI Taxonomy" id="994334"/>
    <lineage>
        <taxon>Eukaryota</taxon>
        <taxon>Fungi</taxon>
        <taxon>Fungi incertae sedis</taxon>
        <taxon>Mucoromycota</taxon>
        <taxon>Mucoromycotina</taxon>
        <taxon>Endogonomycetes</taxon>
        <taxon>Endogonales</taxon>
        <taxon>Endogonaceae</taxon>
        <taxon>Jimgerdemannia</taxon>
    </lineage>
</organism>
<keyword evidence="3" id="KW-1185">Reference proteome</keyword>
<dbReference type="Pfam" id="PF00582">
    <property type="entry name" value="Usp"/>
    <property type="match status" value="1"/>
</dbReference>
<evidence type="ECO:0000313" key="2">
    <source>
        <dbReference type="EMBL" id="RUS35406.1"/>
    </source>
</evidence>
<dbReference type="InterPro" id="IPR014729">
    <property type="entry name" value="Rossmann-like_a/b/a_fold"/>
</dbReference>
<dbReference type="Proteomes" id="UP000274822">
    <property type="component" value="Unassembled WGS sequence"/>
</dbReference>
<dbReference type="AlphaFoldDB" id="A0A433R029"/>
<dbReference type="InterPro" id="IPR006016">
    <property type="entry name" value="UspA"/>
</dbReference>
<feature type="non-terminal residue" evidence="2">
    <location>
        <position position="1"/>
    </location>
</feature>
<dbReference type="Gene3D" id="3.40.50.620">
    <property type="entry name" value="HUPs"/>
    <property type="match status" value="1"/>
</dbReference>
<comment type="caution">
    <text evidence="2">The sequence shown here is derived from an EMBL/GenBank/DDBJ whole genome shotgun (WGS) entry which is preliminary data.</text>
</comment>
<reference evidence="2 3" key="1">
    <citation type="journal article" date="2018" name="New Phytol.">
        <title>Phylogenomics of Endogonaceae and evolution of mycorrhizas within Mucoromycota.</title>
        <authorList>
            <person name="Chang Y."/>
            <person name="Desiro A."/>
            <person name="Na H."/>
            <person name="Sandor L."/>
            <person name="Lipzen A."/>
            <person name="Clum A."/>
            <person name="Barry K."/>
            <person name="Grigoriev I.V."/>
            <person name="Martin F.M."/>
            <person name="Stajich J.E."/>
            <person name="Smith M.E."/>
            <person name="Bonito G."/>
            <person name="Spatafora J.W."/>
        </authorList>
    </citation>
    <scope>NUCLEOTIDE SEQUENCE [LARGE SCALE GENOMIC DNA]</scope>
    <source>
        <strain evidence="2 3">AD002</strain>
    </source>
</reference>
<dbReference type="PANTHER" id="PTHR31964">
    <property type="entry name" value="ADENINE NUCLEOTIDE ALPHA HYDROLASES-LIKE SUPERFAMILY PROTEIN"/>
    <property type="match status" value="1"/>
</dbReference>
<accession>A0A433R029</accession>
<gene>
    <name evidence="2" type="ORF">BC938DRAFT_470556</name>
</gene>
<dbReference type="InterPro" id="IPR006015">
    <property type="entry name" value="Universal_stress_UspA"/>
</dbReference>
<protein>
    <recommendedName>
        <fullName evidence="1">UspA domain-containing protein</fullName>
    </recommendedName>
</protein>
<dbReference type="PANTHER" id="PTHR31964:SF113">
    <property type="entry name" value="USPA DOMAIN-CONTAINING PROTEIN"/>
    <property type="match status" value="1"/>
</dbReference>
<dbReference type="EMBL" id="RBNJ01000101">
    <property type="protein sequence ID" value="RUS35406.1"/>
    <property type="molecule type" value="Genomic_DNA"/>
</dbReference>
<dbReference type="PRINTS" id="PR01438">
    <property type="entry name" value="UNVRSLSTRESS"/>
</dbReference>